<sequence length="435" mass="47880">MSDARFHLAWFLNFSSPAWNGTFTGSDGATWTDGRVHVEMARSLERGGFDYLMLEDSSMVSDGYEGSSRVDLKYGLYAPKHDPMPLIPLMADATRHIGIVGTASTTFYPPYLLARRMSTLDHLTGGRVGWNIVTSSEDRAAQNFGMDTLFEHDHRYDRADEYVDLVTRLWESWEPDAVVKDAATGTFVDHTKVHTVDFDGKFFASRGPLNTMPPIQGRPVICQAGGSPRGRQFAATHADTLLASAYGVEKMKAYRDDIRARRADLGGDPDSVKVMFIVSPVLGETMQEAQEKADAMAADSADKVEAALGHLSALTENDFSTFDLDAPVPTVTTNGHRSTLADFLSLGEGNTRTLREIANAWTINSLPLVGTPDHVAGLMGEAMQEVGGDGFLITGKPNRRYISEIADGLCPELRRRGLIRDGYEHRTFRENLMAF</sequence>
<feature type="domain" description="Luciferase-like" evidence="7">
    <location>
        <begin position="32"/>
        <end position="389"/>
    </location>
</feature>
<feature type="binding site" evidence="6">
    <location>
        <position position="56"/>
    </location>
    <ligand>
        <name>FMN</name>
        <dbReference type="ChEBI" id="CHEBI:58210"/>
    </ligand>
</feature>
<evidence type="ECO:0000313" key="8">
    <source>
        <dbReference type="EMBL" id="MBM9467364.1"/>
    </source>
</evidence>
<dbReference type="InterPro" id="IPR051260">
    <property type="entry name" value="Diverse_substr_monoxygenases"/>
</dbReference>
<comment type="caution">
    <text evidence="8">The sequence shown here is derived from an EMBL/GenBank/DDBJ whole genome shotgun (WGS) entry which is preliminary data.</text>
</comment>
<dbReference type="PANTHER" id="PTHR30011:SF16">
    <property type="entry name" value="C2H2 FINGER DOMAIN TRANSCRIPTION FACTOR (EUROFUNG)-RELATED"/>
    <property type="match status" value="1"/>
</dbReference>
<proteinExistence type="inferred from homology"/>
<dbReference type="PIRSF" id="PIRSF000337">
    <property type="entry name" value="NTA_MOA"/>
    <property type="match status" value="1"/>
</dbReference>
<dbReference type="SUPFAM" id="SSF51679">
    <property type="entry name" value="Bacterial luciferase-like"/>
    <property type="match status" value="1"/>
</dbReference>
<comment type="similarity">
    <text evidence="5">Belongs to the NtaA/SnaA/DszA monooxygenase family.</text>
</comment>
<dbReference type="InterPro" id="IPR016215">
    <property type="entry name" value="NTA_MOA"/>
</dbReference>
<dbReference type="GO" id="GO:0016705">
    <property type="term" value="F:oxidoreductase activity, acting on paired donors, with incorporation or reduction of molecular oxygen"/>
    <property type="evidence" value="ECO:0007669"/>
    <property type="project" value="InterPro"/>
</dbReference>
<dbReference type="GO" id="GO:0004497">
    <property type="term" value="F:monooxygenase activity"/>
    <property type="evidence" value="ECO:0007669"/>
    <property type="project" value="UniProtKB-KW"/>
</dbReference>
<feature type="binding site" evidence="6">
    <location>
        <position position="152"/>
    </location>
    <ligand>
        <name>FMN</name>
        <dbReference type="ChEBI" id="CHEBI:58210"/>
    </ligand>
</feature>
<accession>A0A939C1P2</accession>
<dbReference type="AlphaFoldDB" id="A0A939C1P2"/>
<dbReference type="EMBL" id="JAERWK010000010">
    <property type="protein sequence ID" value="MBM9467364.1"/>
    <property type="molecule type" value="Genomic_DNA"/>
</dbReference>
<reference evidence="8" key="1">
    <citation type="submission" date="2021-01" db="EMBL/GenBank/DDBJ databases">
        <title>YIM 132084 draft genome.</title>
        <authorList>
            <person name="An D."/>
        </authorList>
    </citation>
    <scope>NUCLEOTIDE SEQUENCE</scope>
    <source>
        <strain evidence="8">YIM 132084</strain>
    </source>
</reference>
<feature type="binding site" evidence="6">
    <location>
        <position position="227"/>
    </location>
    <ligand>
        <name>FMN</name>
        <dbReference type="ChEBI" id="CHEBI:58210"/>
    </ligand>
</feature>
<dbReference type="Pfam" id="PF00296">
    <property type="entry name" value="Bac_luciferase"/>
    <property type="match status" value="1"/>
</dbReference>
<keyword evidence="1 6" id="KW-0285">Flavoprotein</keyword>
<feature type="binding site" evidence="6">
    <location>
        <position position="102"/>
    </location>
    <ligand>
        <name>FMN</name>
        <dbReference type="ChEBI" id="CHEBI:58210"/>
    </ligand>
</feature>
<dbReference type="EC" id="1.14.-.-" evidence="8"/>
<keyword evidence="4 8" id="KW-0503">Monooxygenase</keyword>
<dbReference type="RefSeq" id="WP_205260306.1">
    <property type="nucleotide sequence ID" value="NZ_JAERWK010000010.1"/>
</dbReference>
<evidence type="ECO:0000256" key="4">
    <source>
        <dbReference type="ARBA" id="ARBA00023033"/>
    </source>
</evidence>
<dbReference type="PANTHER" id="PTHR30011">
    <property type="entry name" value="ALKANESULFONATE MONOOXYGENASE-RELATED"/>
    <property type="match status" value="1"/>
</dbReference>
<dbReference type="Proteomes" id="UP000663792">
    <property type="component" value="Unassembled WGS sequence"/>
</dbReference>
<protein>
    <submittedName>
        <fullName evidence="8">NtaA/DmoA family FMN-dependent monooxygenase</fullName>
        <ecNumber evidence="8">1.14.-.-</ecNumber>
    </submittedName>
</protein>
<evidence type="ECO:0000256" key="5">
    <source>
        <dbReference type="ARBA" id="ARBA00033748"/>
    </source>
</evidence>
<evidence type="ECO:0000256" key="3">
    <source>
        <dbReference type="ARBA" id="ARBA00023002"/>
    </source>
</evidence>
<name>A0A939C1P2_9ACTN</name>
<dbReference type="Gene3D" id="3.20.20.30">
    <property type="entry name" value="Luciferase-like domain"/>
    <property type="match status" value="1"/>
</dbReference>
<evidence type="ECO:0000256" key="6">
    <source>
        <dbReference type="PIRSR" id="PIRSR000337-1"/>
    </source>
</evidence>
<keyword evidence="2 6" id="KW-0288">FMN</keyword>
<evidence type="ECO:0000259" key="7">
    <source>
        <dbReference type="Pfam" id="PF00296"/>
    </source>
</evidence>
<gene>
    <name evidence="8" type="ORF">JL106_08735</name>
</gene>
<evidence type="ECO:0000256" key="1">
    <source>
        <dbReference type="ARBA" id="ARBA00022630"/>
    </source>
</evidence>
<feature type="binding site" evidence="6">
    <location>
        <position position="156"/>
    </location>
    <ligand>
        <name>FMN</name>
        <dbReference type="ChEBI" id="CHEBI:58210"/>
    </ligand>
</feature>
<dbReference type="NCBIfam" id="TIGR03860">
    <property type="entry name" value="FMN_nitrolo"/>
    <property type="match status" value="1"/>
</dbReference>
<dbReference type="InterPro" id="IPR011251">
    <property type="entry name" value="Luciferase-like_dom"/>
</dbReference>
<organism evidence="8 9">
    <name type="scientific">Nakamurella leprariae</name>
    <dbReference type="NCBI Taxonomy" id="2803911"/>
    <lineage>
        <taxon>Bacteria</taxon>
        <taxon>Bacillati</taxon>
        <taxon>Actinomycetota</taxon>
        <taxon>Actinomycetes</taxon>
        <taxon>Nakamurellales</taxon>
        <taxon>Nakamurellaceae</taxon>
        <taxon>Nakamurella</taxon>
    </lineage>
</organism>
<keyword evidence="9" id="KW-1185">Reference proteome</keyword>
<dbReference type="InterPro" id="IPR036661">
    <property type="entry name" value="Luciferase-like_sf"/>
</dbReference>
<keyword evidence="3 8" id="KW-0560">Oxidoreductase</keyword>
<evidence type="ECO:0000256" key="2">
    <source>
        <dbReference type="ARBA" id="ARBA00022643"/>
    </source>
</evidence>
<evidence type="ECO:0000313" key="9">
    <source>
        <dbReference type="Proteomes" id="UP000663792"/>
    </source>
</evidence>